<name>A0A368H1S1_ANCCA</name>
<reference evidence="1 2" key="1">
    <citation type="submission" date="2014-10" db="EMBL/GenBank/DDBJ databases">
        <title>Draft genome of the hookworm Ancylostoma caninum.</title>
        <authorList>
            <person name="Mitreva M."/>
        </authorList>
    </citation>
    <scope>NUCLEOTIDE SEQUENCE [LARGE SCALE GENOMIC DNA]</scope>
    <source>
        <strain evidence="1 2">Baltimore</strain>
    </source>
</reference>
<evidence type="ECO:0000313" key="2">
    <source>
        <dbReference type="Proteomes" id="UP000252519"/>
    </source>
</evidence>
<dbReference type="Gene3D" id="1.25.50.20">
    <property type="match status" value="1"/>
</dbReference>
<proteinExistence type="predicted"/>
<comment type="caution">
    <text evidence="1">The sequence shown here is derived from an EMBL/GenBank/DDBJ whole genome shotgun (WGS) entry which is preliminary data.</text>
</comment>
<sequence length="101" mass="11846">MDLLSKHIASLARRTAPQHFDQYSRQRYMVDARTAKKRANVVRRHFRGCTYCYGVKELGESALEKVKNLYKLEDDDEERRRLIKGMSCSEAVPELKRICLP</sequence>
<dbReference type="AlphaFoldDB" id="A0A368H1S1"/>
<gene>
    <name evidence="1" type="ORF">ANCCAN_04640</name>
</gene>
<dbReference type="EMBL" id="JOJR01000036">
    <property type="protein sequence ID" value="RCN49225.1"/>
    <property type="molecule type" value="Genomic_DNA"/>
</dbReference>
<organism evidence="1 2">
    <name type="scientific">Ancylostoma caninum</name>
    <name type="common">Dog hookworm</name>
    <dbReference type="NCBI Taxonomy" id="29170"/>
    <lineage>
        <taxon>Eukaryota</taxon>
        <taxon>Metazoa</taxon>
        <taxon>Ecdysozoa</taxon>
        <taxon>Nematoda</taxon>
        <taxon>Chromadorea</taxon>
        <taxon>Rhabditida</taxon>
        <taxon>Rhabditina</taxon>
        <taxon>Rhabditomorpha</taxon>
        <taxon>Strongyloidea</taxon>
        <taxon>Ancylostomatidae</taxon>
        <taxon>Ancylostomatinae</taxon>
        <taxon>Ancylostoma</taxon>
    </lineage>
</organism>
<evidence type="ECO:0000313" key="1">
    <source>
        <dbReference type="EMBL" id="RCN49225.1"/>
    </source>
</evidence>
<accession>A0A368H1S1</accession>
<keyword evidence="2" id="KW-1185">Reference proteome</keyword>
<protein>
    <submittedName>
        <fullName evidence="1">Uncharacterized protein</fullName>
    </submittedName>
</protein>
<dbReference type="Proteomes" id="UP000252519">
    <property type="component" value="Unassembled WGS sequence"/>
</dbReference>